<evidence type="ECO:0000313" key="2">
    <source>
        <dbReference type="EMBL" id="BAV97193.1"/>
    </source>
</evidence>
<sequence length="59" mass="6397">MSGDKKRTPGTADPRPGRTPGYPEPQPQDREDAARPKPHQPDPDEGGLERKPEHGADGD</sequence>
<dbReference type="KEGG" id="lem:LEN_1706"/>
<name>A0AAU9AM50_LYSEN</name>
<accession>A0AAU9AM50</accession>
<evidence type="ECO:0000256" key="1">
    <source>
        <dbReference type="SAM" id="MobiDB-lite"/>
    </source>
</evidence>
<feature type="region of interest" description="Disordered" evidence="1">
    <location>
        <begin position="1"/>
        <end position="59"/>
    </location>
</feature>
<dbReference type="AlphaFoldDB" id="A0AAU9AM50"/>
<dbReference type="EMBL" id="AP014940">
    <property type="protein sequence ID" value="BAV97193.1"/>
    <property type="molecule type" value="Genomic_DNA"/>
</dbReference>
<gene>
    <name evidence="2" type="ORF">LEN_1706</name>
</gene>
<dbReference type="RefSeq" id="WP_074866024.1">
    <property type="nucleotide sequence ID" value="NZ_AP014940.1"/>
</dbReference>
<dbReference type="Proteomes" id="UP000218824">
    <property type="component" value="Chromosome"/>
</dbReference>
<dbReference type="GeneID" id="83063578"/>
<protein>
    <submittedName>
        <fullName evidence="2">Uncharacterized protein</fullName>
    </submittedName>
</protein>
<evidence type="ECO:0000313" key="3">
    <source>
        <dbReference type="Proteomes" id="UP000218824"/>
    </source>
</evidence>
<feature type="compositionally biased region" description="Basic and acidic residues" evidence="1">
    <location>
        <begin position="27"/>
        <end position="59"/>
    </location>
</feature>
<organism evidence="2 3">
    <name type="scientific">Lysobacter enzymogenes</name>
    <dbReference type="NCBI Taxonomy" id="69"/>
    <lineage>
        <taxon>Bacteria</taxon>
        <taxon>Pseudomonadati</taxon>
        <taxon>Pseudomonadota</taxon>
        <taxon>Gammaproteobacteria</taxon>
        <taxon>Lysobacterales</taxon>
        <taxon>Lysobacteraceae</taxon>
        <taxon>Lysobacter</taxon>
    </lineage>
</organism>
<proteinExistence type="predicted"/>
<reference evidence="2 3" key="1">
    <citation type="journal article" date="2017" name="DNA Res.">
        <title>Complete genome sequence and expression profile of the commercial lytic enzyme producer Lysobacter enzymogenes M497-1.</title>
        <authorList>
            <person name="Takami H."/>
            <person name="Toyoda A."/>
            <person name="Uchiyama I."/>
            <person name="Itoh T."/>
            <person name="Takaki Y."/>
            <person name="Arai W."/>
            <person name="Nishi S."/>
            <person name="Kawai M."/>
            <person name="Shinya K."/>
            <person name="Ikeda H."/>
        </authorList>
    </citation>
    <scope>NUCLEOTIDE SEQUENCE [LARGE SCALE GENOMIC DNA]</scope>
    <source>
        <strain evidence="2 3">M497-1</strain>
    </source>
</reference>